<sequence>MKSIEVSGKTVEEAVNMALEELQAEREEVEVEILEHPSKGLFGLIGSKLAKVRVTLKEDPIRIAQEFLLGLIRRMGVHADISIAQKDEYTYLTLTGSDLGILIGRRGETLNALQYLVNLVVNRKVEKRIKIILDVEGYRSRREQTLIRLARRLSEKVKRTGNRIVLEPMNPHERRVIHTALQNDNSVYTYSEGEEPYRKVVISLKNK</sequence>
<evidence type="ECO:0000256" key="2">
    <source>
        <dbReference type="ARBA" id="ARBA00022884"/>
    </source>
</evidence>
<evidence type="ECO:0000256" key="1">
    <source>
        <dbReference type="ARBA" id="ARBA00022490"/>
    </source>
</evidence>
<evidence type="ECO:0000259" key="7">
    <source>
        <dbReference type="PROSITE" id="PS51061"/>
    </source>
</evidence>
<organism evidence="8 9">
    <name type="scientific">Calderihabitans maritimus</name>
    <dbReference type="NCBI Taxonomy" id="1246530"/>
    <lineage>
        <taxon>Bacteria</taxon>
        <taxon>Bacillati</taxon>
        <taxon>Bacillota</taxon>
        <taxon>Clostridia</taxon>
        <taxon>Neomoorellales</taxon>
        <taxon>Calderihabitantaceae</taxon>
        <taxon>Calderihabitans</taxon>
    </lineage>
</organism>
<keyword evidence="1 6" id="KW-0963">Cytoplasm</keyword>
<reference evidence="9" key="1">
    <citation type="journal article" date="2017" name="Appl. Environ. Microbiol.">
        <title>Genomic analysis of Calderihabitans maritimus KKC1, a thermophilic hydrogenogenic carboxydotrophic bacterium isolated from marine sediment.</title>
        <authorList>
            <person name="Omae K."/>
            <person name="Yoneda Y."/>
            <person name="Fukuyama Y."/>
            <person name="Yoshida T."/>
            <person name="Sako Y."/>
        </authorList>
    </citation>
    <scope>NUCLEOTIDE SEQUENCE [LARGE SCALE GENOMIC DNA]</scope>
    <source>
        <strain evidence="9">KKC1</strain>
    </source>
</reference>
<accession>A0A1Z5HWD7</accession>
<dbReference type="Pfam" id="PF14804">
    <property type="entry name" value="Jag_N"/>
    <property type="match status" value="1"/>
</dbReference>
<dbReference type="RefSeq" id="WP_088554741.1">
    <property type="nucleotide sequence ID" value="NZ_BDGJ01000168.1"/>
</dbReference>
<dbReference type="GO" id="GO:0008360">
    <property type="term" value="P:regulation of cell shape"/>
    <property type="evidence" value="ECO:0007669"/>
    <property type="project" value="UniProtKB-KW"/>
</dbReference>
<evidence type="ECO:0000313" key="8">
    <source>
        <dbReference type="EMBL" id="GAW93651.1"/>
    </source>
</evidence>
<dbReference type="InterPro" id="IPR036867">
    <property type="entry name" value="R3H_dom_sf"/>
</dbReference>
<dbReference type="Pfam" id="PF13083">
    <property type="entry name" value="KH_KhpA-B"/>
    <property type="match status" value="1"/>
</dbReference>
<dbReference type="Gene3D" id="3.30.30.80">
    <property type="entry name" value="probable RNA-binding protein from clostridium symbiosum atcc 14940"/>
    <property type="match status" value="1"/>
</dbReference>
<keyword evidence="4 6" id="KW-0143">Chaperone</keyword>
<dbReference type="SMART" id="SM01245">
    <property type="entry name" value="Jag_N"/>
    <property type="match status" value="1"/>
</dbReference>
<comment type="function">
    <text evidence="6">A probable RNA chaperone. Forms a complex with KhpA which binds to cellular RNA and controls its expression. Plays a role in peptidoglycan (PG) homeostasis and cell length regulation.</text>
</comment>
<evidence type="ECO:0000256" key="3">
    <source>
        <dbReference type="ARBA" id="ARBA00022960"/>
    </source>
</evidence>
<evidence type="ECO:0000256" key="4">
    <source>
        <dbReference type="ARBA" id="ARBA00023186"/>
    </source>
</evidence>
<dbReference type="AlphaFoldDB" id="A0A1Z5HWD7"/>
<comment type="similarity">
    <text evidence="6">Belongs to the KhpB RNA-binding protein family.</text>
</comment>
<dbReference type="NCBIfam" id="NF041568">
    <property type="entry name" value="Jag_EloR"/>
    <property type="match status" value="1"/>
</dbReference>
<evidence type="ECO:0000313" key="9">
    <source>
        <dbReference type="Proteomes" id="UP000197032"/>
    </source>
</evidence>
<dbReference type="InterPro" id="IPR034079">
    <property type="entry name" value="R3H_KhpB"/>
</dbReference>
<dbReference type="Gene3D" id="3.30.300.20">
    <property type="match status" value="1"/>
</dbReference>
<gene>
    <name evidence="6" type="primary">khpB</name>
    <name evidence="6" type="synonym">eloR</name>
    <name evidence="8" type="ORF">KKC1_27790</name>
</gene>
<comment type="subcellular location">
    <subcellularLocation>
        <location evidence="6">Cytoplasm</location>
    </subcellularLocation>
</comment>
<keyword evidence="2 6" id="KW-0694">RNA-binding</keyword>
<protein>
    <recommendedName>
        <fullName evidence="6">RNA-binding protein KhpB</fullName>
    </recommendedName>
    <alternativeName>
        <fullName evidence="6">RNA-binding protein EloR</fullName>
    </alternativeName>
</protein>
<feature type="region of interest" description="Jag_N domain" evidence="6">
    <location>
        <begin position="5"/>
        <end position="55"/>
    </location>
</feature>
<dbReference type="GO" id="GO:0005737">
    <property type="term" value="C:cytoplasm"/>
    <property type="evidence" value="ECO:0007669"/>
    <property type="project" value="UniProtKB-SubCell"/>
</dbReference>
<comment type="subunit">
    <text evidence="6">Forms a complex with KhpA.</text>
</comment>
<dbReference type="InterPro" id="IPR038247">
    <property type="entry name" value="Jag_N_dom_sf"/>
</dbReference>
<dbReference type="PROSITE" id="PS51061">
    <property type="entry name" value="R3H"/>
    <property type="match status" value="1"/>
</dbReference>
<dbReference type="PANTHER" id="PTHR35800">
    <property type="entry name" value="PROTEIN JAG"/>
    <property type="match status" value="1"/>
</dbReference>
<comment type="caution">
    <text evidence="8">The sequence shown here is derived from an EMBL/GenBank/DDBJ whole genome shotgun (WGS) entry which is preliminary data.</text>
</comment>
<keyword evidence="5 6" id="KW-0961">Cell wall biogenesis/degradation</keyword>
<proteinExistence type="inferred from homology"/>
<dbReference type="InterPro" id="IPR001374">
    <property type="entry name" value="R3H_dom"/>
</dbReference>
<dbReference type="Proteomes" id="UP000197032">
    <property type="component" value="Unassembled WGS sequence"/>
</dbReference>
<dbReference type="CDD" id="cd02644">
    <property type="entry name" value="R3H_jag"/>
    <property type="match status" value="1"/>
</dbReference>
<dbReference type="Pfam" id="PF01424">
    <property type="entry name" value="R3H"/>
    <property type="match status" value="1"/>
</dbReference>
<dbReference type="InterPro" id="IPR038008">
    <property type="entry name" value="Jag_KH"/>
</dbReference>
<evidence type="ECO:0000256" key="6">
    <source>
        <dbReference type="HAMAP-Rule" id="MF_00867"/>
    </source>
</evidence>
<evidence type="ECO:0000256" key="5">
    <source>
        <dbReference type="ARBA" id="ARBA00023316"/>
    </source>
</evidence>
<comment type="domain">
    <text evidence="6">Has an N-terminal Jag-N domain and 2 RNA-binding domains (KH and R3H).</text>
</comment>
<dbReference type="InterPro" id="IPR039247">
    <property type="entry name" value="KhpB"/>
</dbReference>
<dbReference type="PANTHER" id="PTHR35800:SF1">
    <property type="entry name" value="RNA-BINDING PROTEIN KHPB"/>
    <property type="match status" value="1"/>
</dbReference>
<dbReference type="GO" id="GO:0071555">
    <property type="term" value="P:cell wall organization"/>
    <property type="evidence" value="ECO:0007669"/>
    <property type="project" value="UniProtKB-KW"/>
</dbReference>
<dbReference type="GO" id="GO:0003723">
    <property type="term" value="F:RNA binding"/>
    <property type="evidence" value="ECO:0007669"/>
    <property type="project" value="UniProtKB-UniRule"/>
</dbReference>
<keyword evidence="9" id="KW-1185">Reference proteome</keyword>
<dbReference type="InterPro" id="IPR015946">
    <property type="entry name" value="KH_dom-like_a/b"/>
</dbReference>
<feature type="domain" description="R3H" evidence="7">
    <location>
        <begin position="140"/>
        <end position="206"/>
    </location>
</feature>
<keyword evidence="3 6" id="KW-0133">Cell shape</keyword>
<dbReference type="EMBL" id="BDGJ01000168">
    <property type="protein sequence ID" value="GAW93651.1"/>
    <property type="molecule type" value="Genomic_DNA"/>
</dbReference>
<dbReference type="SMART" id="SM00393">
    <property type="entry name" value="R3H"/>
    <property type="match status" value="1"/>
</dbReference>
<dbReference type="HAMAP" id="MF_00867">
    <property type="entry name" value="KhpB"/>
    <property type="match status" value="1"/>
</dbReference>
<dbReference type="CDD" id="cd02414">
    <property type="entry name" value="KH-II_Jag"/>
    <property type="match status" value="1"/>
</dbReference>
<dbReference type="Gene3D" id="3.30.1370.50">
    <property type="entry name" value="R3H-like domain"/>
    <property type="match status" value="1"/>
</dbReference>
<dbReference type="InterPro" id="IPR032782">
    <property type="entry name" value="KhpB_N"/>
</dbReference>
<dbReference type="OrthoDB" id="9794483at2"/>
<dbReference type="SUPFAM" id="SSF82708">
    <property type="entry name" value="R3H domain"/>
    <property type="match status" value="1"/>
</dbReference>
<dbReference type="GO" id="GO:0009252">
    <property type="term" value="P:peptidoglycan biosynthetic process"/>
    <property type="evidence" value="ECO:0007669"/>
    <property type="project" value="UniProtKB-UniRule"/>
</dbReference>
<name>A0A1Z5HWD7_9FIRM</name>